<dbReference type="PROSITE" id="PS51459">
    <property type="entry name" value="FIDO"/>
    <property type="match status" value="1"/>
</dbReference>
<dbReference type="SUPFAM" id="SSF140931">
    <property type="entry name" value="Fic-like"/>
    <property type="match status" value="1"/>
</dbReference>
<dbReference type="AlphaFoldDB" id="A0A560GTC4"/>
<evidence type="ECO:0000313" key="2">
    <source>
        <dbReference type="EMBL" id="TWB37267.1"/>
    </source>
</evidence>
<gene>
    <name evidence="2" type="ORF">FBZ90_11580</name>
</gene>
<protein>
    <submittedName>
        <fullName evidence="2">Fic/DOC family protein</fullName>
    </submittedName>
</protein>
<organism evidence="2 3">
    <name type="scientific">Nitrospirillum amazonense</name>
    <dbReference type="NCBI Taxonomy" id="28077"/>
    <lineage>
        <taxon>Bacteria</taxon>
        <taxon>Pseudomonadati</taxon>
        <taxon>Pseudomonadota</taxon>
        <taxon>Alphaproteobacteria</taxon>
        <taxon>Rhodospirillales</taxon>
        <taxon>Azospirillaceae</taxon>
        <taxon>Nitrospirillum</taxon>
    </lineage>
</organism>
<dbReference type="Proteomes" id="UP000315751">
    <property type="component" value="Unassembled WGS sequence"/>
</dbReference>
<dbReference type="InterPro" id="IPR003812">
    <property type="entry name" value="Fido"/>
</dbReference>
<dbReference type="EMBL" id="VITR01000015">
    <property type="protein sequence ID" value="TWB37267.1"/>
    <property type="molecule type" value="Genomic_DNA"/>
</dbReference>
<comment type="caution">
    <text evidence="2">The sequence shown here is derived from an EMBL/GenBank/DDBJ whole genome shotgun (WGS) entry which is preliminary data.</text>
</comment>
<evidence type="ECO:0000259" key="1">
    <source>
        <dbReference type="PROSITE" id="PS51459"/>
    </source>
</evidence>
<keyword evidence="3" id="KW-1185">Reference proteome</keyword>
<accession>A0A560GTC4</accession>
<evidence type="ECO:0000313" key="3">
    <source>
        <dbReference type="Proteomes" id="UP000315751"/>
    </source>
</evidence>
<dbReference type="Pfam" id="PF02661">
    <property type="entry name" value="Fic"/>
    <property type="match status" value="1"/>
</dbReference>
<reference evidence="2 3" key="1">
    <citation type="submission" date="2019-06" db="EMBL/GenBank/DDBJ databases">
        <title>Genomic Encyclopedia of Type Strains, Phase IV (KMG-V): Genome sequencing to study the core and pangenomes of soil and plant-associated prokaryotes.</title>
        <authorList>
            <person name="Whitman W."/>
        </authorList>
    </citation>
    <scope>NUCLEOTIDE SEQUENCE [LARGE SCALE GENOMIC DNA]</scope>
    <source>
        <strain evidence="2 3">BR 11622</strain>
    </source>
</reference>
<dbReference type="Gene3D" id="1.10.3290.10">
    <property type="entry name" value="Fido-like domain"/>
    <property type="match status" value="1"/>
</dbReference>
<dbReference type="InterPro" id="IPR036597">
    <property type="entry name" value="Fido-like_dom_sf"/>
</dbReference>
<feature type="domain" description="Fido" evidence="1">
    <location>
        <begin position="1"/>
        <end position="91"/>
    </location>
</feature>
<sequence length="104" mass="11673">MDDFIASNLDYSRSFTATVAMNAICNLHPFLNGNGRTSRVLFNLVVGTHRLPPLYVPLYTLSKISHGGFLIRLRQAQYHNDWHPLADFITNGLDLLYPVHSSSG</sequence>
<proteinExistence type="predicted"/>
<name>A0A560GTC4_9PROT</name>